<dbReference type="OrthoDB" id="190994at2759"/>
<keyword evidence="3" id="KW-1185">Reference proteome</keyword>
<sequence>MSGLQPTQGWQFTGPGQRLSADGDSDIEIATQASHSEWGIPSNCDPSKREVQICGGCGCCIFLIGLIMILCSFKGLHATEFAILRNSVTGVVSFDNTYHGGRNFIDVKRDHIERSLSGWGKNSFVTVTRQGGYARDLVSGLEEEGALMEKRVEDLLKKFDEANCRPCRDIEKKLHDTPRAVAVAIAIAVVVGSQAEEMLQGNSFLLHLVQRSIKERIVGGKRFLNMIDPRGSVPRKSSHRKSQMMMLAATGFWNEYLVFPATLQSIEWLSGQPQNSGTRDLSPMSVRTADGLMVELGIVAQYTVVREKIPQIYQTYKTEYEGFFISNLRSALQSTVAEFKATELYTDRFKVQGGGILSYKYFQMLESLCWPSTLRPGTAVRTITTKWTCK</sequence>
<dbReference type="Pfam" id="PF01145">
    <property type="entry name" value="Band_7"/>
    <property type="match status" value="1"/>
</dbReference>
<dbReference type="InterPro" id="IPR001107">
    <property type="entry name" value="Band_7"/>
</dbReference>
<gene>
    <name evidence="2" type="ORF">AK812_SmicGene1472</name>
</gene>
<accession>A0A1Q9F3S1</accession>
<name>A0A1Q9F3S1_SYMMI</name>
<dbReference type="AlphaFoldDB" id="A0A1Q9F3S1"/>
<comment type="caution">
    <text evidence="2">The sequence shown here is derived from an EMBL/GenBank/DDBJ whole genome shotgun (WGS) entry which is preliminary data.</text>
</comment>
<dbReference type="EMBL" id="LSRX01000016">
    <property type="protein sequence ID" value="OLQ14328.1"/>
    <property type="molecule type" value="Genomic_DNA"/>
</dbReference>
<evidence type="ECO:0000313" key="3">
    <source>
        <dbReference type="Proteomes" id="UP000186817"/>
    </source>
</evidence>
<proteinExistence type="predicted"/>
<protein>
    <recommendedName>
        <fullName evidence="1">Band 7 domain-containing protein</fullName>
    </recommendedName>
</protein>
<feature type="domain" description="Band 7" evidence="1">
    <location>
        <begin position="250"/>
        <end position="352"/>
    </location>
</feature>
<evidence type="ECO:0000259" key="1">
    <source>
        <dbReference type="Pfam" id="PF01145"/>
    </source>
</evidence>
<organism evidence="2 3">
    <name type="scientific">Symbiodinium microadriaticum</name>
    <name type="common">Dinoflagellate</name>
    <name type="synonym">Zooxanthella microadriatica</name>
    <dbReference type="NCBI Taxonomy" id="2951"/>
    <lineage>
        <taxon>Eukaryota</taxon>
        <taxon>Sar</taxon>
        <taxon>Alveolata</taxon>
        <taxon>Dinophyceae</taxon>
        <taxon>Suessiales</taxon>
        <taxon>Symbiodiniaceae</taxon>
        <taxon>Symbiodinium</taxon>
    </lineage>
</organism>
<reference evidence="2 3" key="1">
    <citation type="submission" date="2016-02" db="EMBL/GenBank/DDBJ databases">
        <title>Genome analysis of coral dinoflagellate symbionts highlights evolutionary adaptations to a symbiotic lifestyle.</title>
        <authorList>
            <person name="Aranda M."/>
            <person name="Li Y."/>
            <person name="Liew Y.J."/>
            <person name="Baumgarten S."/>
            <person name="Simakov O."/>
            <person name="Wilson M."/>
            <person name="Piel J."/>
            <person name="Ashoor H."/>
            <person name="Bougouffa S."/>
            <person name="Bajic V.B."/>
            <person name="Ryu T."/>
            <person name="Ravasi T."/>
            <person name="Bayer T."/>
            <person name="Micklem G."/>
            <person name="Kim H."/>
            <person name="Bhak J."/>
            <person name="Lajeunesse T.C."/>
            <person name="Voolstra C.R."/>
        </authorList>
    </citation>
    <scope>NUCLEOTIDE SEQUENCE [LARGE SCALE GENOMIC DNA]</scope>
    <source>
        <strain evidence="2 3">CCMP2467</strain>
    </source>
</reference>
<dbReference type="Proteomes" id="UP000186817">
    <property type="component" value="Unassembled WGS sequence"/>
</dbReference>
<evidence type="ECO:0000313" key="2">
    <source>
        <dbReference type="EMBL" id="OLQ14328.1"/>
    </source>
</evidence>